<dbReference type="Gene3D" id="1.10.1280.10">
    <property type="entry name" value="Di-copper center containing domain from catechol oxidase"/>
    <property type="match status" value="1"/>
</dbReference>
<dbReference type="InterPro" id="IPR050316">
    <property type="entry name" value="Tyrosinase/Hemocyanin"/>
</dbReference>
<dbReference type="GO" id="GO:0046872">
    <property type="term" value="F:metal ion binding"/>
    <property type="evidence" value="ECO:0007669"/>
    <property type="project" value="UniProtKB-KW"/>
</dbReference>
<keyword evidence="3" id="KW-0186">Copper</keyword>
<evidence type="ECO:0000256" key="4">
    <source>
        <dbReference type="SAM" id="MobiDB-lite"/>
    </source>
</evidence>
<keyword evidence="2" id="KW-0479">Metal-binding</keyword>
<evidence type="ECO:0000313" key="10">
    <source>
        <dbReference type="Proteomes" id="UP000281192"/>
    </source>
</evidence>
<feature type="domain" description="Tyrosinase copper-binding" evidence="6">
    <location>
        <begin position="195"/>
        <end position="206"/>
    </location>
</feature>
<keyword evidence="10" id="KW-1185">Reference proteome</keyword>
<dbReference type="PRINTS" id="PR00092">
    <property type="entry name" value="TYROSINASE"/>
</dbReference>
<dbReference type="PROSITE" id="PS00497">
    <property type="entry name" value="TYROSINASE_1"/>
    <property type="match status" value="1"/>
</dbReference>
<dbReference type="SUPFAM" id="SSF48056">
    <property type="entry name" value="Di-copper centre-containing domain"/>
    <property type="match status" value="1"/>
</dbReference>
<dbReference type="GO" id="GO:0016491">
    <property type="term" value="F:oxidoreductase activity"/>
    <property type="evidence" value="ECO:0007669"/>
    <property type="project" value="InterPro"/>
</dbReference>
<dbReference type="Pfam" id="PF00264">
    <property type="entry name" value="Tyrosinase"/>
    <property type="match status" value="1"/>
</dbReference>
<evidence type="ECO:0000256" key="3">
    <source>
        <dbReference type="ARBA" id="ARBA00023008"/>
    </source>
</evidence>
<dbReference type="InterPro" id="IPR002227">
    <property type="entry name" value="Tyrosinase_Cu-bd"/>
</dbReference>
<accession>A0A2N5CVU4</accession>
<dbReference type="PROSITE" id="PS00498">
    <property type="entry name" value="TYROSINASE_2"/>
    <property type="match status" value="1"/>
</dbReference>
<dbReference type="PANTHER" id="PTHR11474">
    <property type="entry name" value="TYROSINASE FAMILY MEMBER"/>
    <property type="match status" value="1"/>
</dbReference>
<dbReference type="EMBL" id="PJRQ01000015">
    <property type="protein sequence ID" value="PLR17937.1"/>
    <property type="molecule type" value="Genomic_DNA"/>
</dbReference>
<feature type="region of interest" description="Disordered" evidence="4">
    <location>
        <begin position="246"/>
        <end position="270"/>
    </location>
</feature>
<evidence type="ECO:0000256" key="1">
    <source>
        <dbReference type="ARBA" id="ARBA00009928"/>
    </source>
</evidence>
<gene>
    <name evidence="7" type="ORF">C1707_11730</name>
    <name evidence="8" type="ORF">CFHF_08145</name>
</gene>
<organism evidence="8 9">
    <name type="scientific">Caulobacter flavus</name>
    <dbReference type="NCBI Taxonomy" id="1679497"/>
    <lineage>
        <taxon>Bacteria</taxon>
        <taxon>Pseudomonadati</taxon>
        <taxon>Pseudomonadota</taxon>
        <taxon>Alphaproteobacteria</taxon>
        <taxon>Caulobacterales</taxon>
        <taxon>Caulobacteraceae</taxon>
        <taxon>Caulobacter</taxon>
    </lineage>
</organism>
<comment type="similarity">
    <text evidence="1">Belongs to the tyrosinase family.</text>
</comment>
<dbReference type="PANTHER" id="PTHR11474:SF126">
    <property type="entry name" value="TYROSINASE-LIKE PROTEIN TYR-1-RELATED"/>
    <property type="match status" value="1"/>
</dbReference>
<dbReference type="Proteomes" id="UP000234483">
    <property type="component" value="Unassembled WGS sequence"/>
</dbReference>
<evidence type="ECO:0000313" key="7">
    <source>
        <dbReference type="EMBL" id="AYV49548.1"/>
    </source>
</evidence>
<reference evidence="7 10" key="2">
    <citation type="submission" date="2018-01" db="EMBL/GenBank/DDBJ databases">
        <title>Complete genome sequence of Caulobacter flavus RHGG3.</title>
        <authorList>
            <person name="Yang E."/>
        </authorList>
    </citation>
    <scope>NUCLEOTIDE SEQUENCE [LARGE SCALE GENOMIC DNA]</scope>
    <source>
        <strain evidence="7 10">RHGG3</strain>
    </source>
</reference>
<dbReference type="Proteomes" id="UP000281192">
    <property type="component" value="Chromosome"/>
</dbReference>
<proteinExistence type="inferred from homology"/>
<evidence type="ECO:0000259" key="5">
    <source>
        <dbReference type="PROSITE" id="PS00497"/>
    </source>
</evidence>
<evidence type="ECO:0000313" key="9">
    <source>
        <dbReference type="Proteomes" id="UP000234483"/>
    </source>
</evidence>
<evidence type="ECO:0000259" key="6">
    <source>
        <dbReference type="PROSITE" id="PS00498"/>
    </source>
</evidence>
<feature type="domain" description="Tyrosinase copper-binding" evidence="5">
    <location>
        <begin position="50"/>
        <end position="67"/>
    </location>
</feature>
<dbReference type="EMBL" id="CP026100">
    <property type="protein sequence ID" value="AYV49548.1"/>
    <property type="molecule type" value="Genomic_DNA"/>
</dbReference>
<dbReference type="AlphaFoldDB" id="A0A2N5CVU4"/>
<evidence type="ECO:0000313" key="8">
    <source>
        <dbReference type="EMBL" id="PLR17937.1"/>
    </source>
</evidence>
<protein>
    <submittedName>
        <fullName evidence="8">Tyrosinase</fullName>
    </submittedName>
</protein>
<name>A0A2N5CVU4_9CAUL</name>
<dbReference type="OrthoDB" id="2874181at2"/>
<dbReference type="KEGG" id="cfh:C1707_11730"/>
<evidence type="ECO:0000256" key="2">
    <source>
        <dbReference type="ARBA" id="ARBA00022723"/>
    </source>
</evidence>
<dbReference type="InterPro" id="IPR008922">
    <property type="entry name" value="Di-copper_centre_dom_sf"/>
</dbReference>
<reference evidence="8 9" key="1">
    <citation type="submission" date="2017-12" db="EMBL/GenBank/DDBJ databases">
        <title>The genome sequence of Caulobacter flavus CGMCC1 15093.</title>
        <authorList>
            <person name="Gao J."/>
            <person name="Mao X."/>
            <person name="Sun J."/>
        </authorList>
    </citation>
    <scope>NUCLEOTIDE SEQUENCE [LARGE SCALE GENOMIC DNA]</scope>
    <source>
        <strain evidence="8 9">CGMCC1 15093</strain>
    </source>
</reference>
<sequence length="303" mass="33336">MVRIRKDAQTLTEAERDRFLVALARLNDAGAGPFRAFRDMHTNLSSREAHGGPGFMPWHRSYLLDLERELQAVDPSVALPYWRFDKPAPNIFDPHFLSMPAASPTAGDLVRFPPGHPLEHWSTDSFTGVMRRPNFDVSGAPPTRRAGRAYVLTERETLDLGPTFGQLRSMESAPHGPAHVSFSGFISSIPTAAKDPLFFLLHGNVDRLWAKWQWANRRFDTADPDAFQAGGSLGHRLPDTMWPWNGVTGGGRPPTAPGGPLRDSPVTSLPGPKPTVGAMLDYLGVRSGRDQGFAYDDVPFEAA</sequence>